<sequence>MQDIQEIFNKVKEIKKEQKDIREEYKDMLAQADDYEVIVDKATELREKKKQLEAIVQQKMGMRWQRMEDLKLEIDKLNEMISDIAIASVAEGKPISITDEYENEYEPVYKVVFRKVK</sequence>
<feature type="coiled-coil region" evidence="1">
    <location>
        <begin position="4"/>
        <end position="87"/>
    </location>
</feature>
<dbReference type="EMBL" id="VMGN01000033">
    <property type="protein sequence ID" value="TSC93673.1"/>
    <property type="molecule type" value="Genomic_DNA"/>
</dbReference>
<reference evidence="2 3" key="1">
    <citation type="submission" date="2017-07" db="EMBL/GenBank/DDBJ databases">
        <title>Mechanisms for carbon and nitrogen cycling indicate functional differentiation within the Candidate Phyla Radiation.</title>
        <authorList>
            <person name="Danczak R.E."/>
            <person name="Johnston M.D."/>
            <person name="Kenah C."/>
            <person name="Slattery M."/>
            <person name="Wrighton K.C."/>
            <person name="Wilkins M.J."/>
        </authorList>
    </citation>
    <scope>NUCLEOTIDE SEQUENCE [LARGE SCALE GENOMIC DNA]</scope>
    <source>
        <strain evidence="2">Athens1014_28</strain>
    </source>
</reference>
<evidence type="ECO:0000313" key="2">
    <source>
        <dbReference type="EMBL" id="TSC93673.1"/>
    </source>
</evidence>
<dbReference type="AlphaFoldDB" id="A0A554LLC2"/>
<dbReference type="Proteomes" id="UP000316495">
    <property type="component" value="Unassembled WGS sequence"/>
</dbReference>
<name>A0A554LLC2_9BACT</name>
<organism evidence="2 3">
    <name type="scientific">Candidatus Berkelbacteria bacterium Athens1014_28</name>
    <dbReference type="NCBI Taxonomy" id="2017145"/>
    <lineage>
        <taxon>Bacteria</taxon>
        <taxon>Candidatus Berkelbacteria</taxon>
    </lineage>
</organism>
<comment type="caution">
    <text evidence="2">The sequence shown here is derived from an EMBL/GenBank/DDBJ whole genome shotgun (WGS) entry which is preliminary data.</text>
</comment>
<gene>
    <name evidence="2" type="ORF">Athens101428_578</name>
</gene>
<accession>A0A554LLC2</accession>
<keyword evidence="1" id="KW-0175">Coiled coil</keyword>
<protein>
    <submittedName>
        <fullName evidence="2">Uncharacterized protein</fullName>
    </submittedName>
</protein>
<evidence type="ECO:0000313" key="3">
    <source>
        <dbReference type="Proteomes" id="UP000316495"/>
    </source>
</evidence>
<evidence type="ECO:0000256" key="1">
    <source>
        <dbReference type="SAM" id="Coils"/>
    </source>
</evidence>
<proteinExistence type="predicted"/>